<dbReference type="AlphaFoldDB" id="A0A1I0DKT4"/>
<gene>
    <name evidence="2" type="ORF">SAMN04487771_101311</name>
</gene>
<name>A0A1I0DKT4_9FIRM</name>
<dbReference type="InterPro" id="IPR045525">
    <property type="entry name" value="DUF6472"/>
</dbReference>
<organism evidence="2 3">
    <name type="scientific">[Clostridium] aminophilum</name>
    <dbReference type="NCBI Taxonomy" id="1526"/>
    <lineage>
        <taxon>Bacteria</taxon>
        <taxon>Bacillati</taxon>
        <taxon>Bacillota</taxon>
        <taxon>Clostridia</taxon>
        <taxon>Lachnospirales</taxon>
        <taxon>Lachnospiraceae</taxon>
    </lineage>
</organism>
<keyword evidence="3" id="KW-1185">Reference proteome</keyword>
<evidence type="ECO:0000313" key="2">
    <source>
        <dbReference type="EMBL" id="SET33089.1"/>
    </source>
</evidence>
<accession>A0A1I0DKT4</accession>
<dbReference type="STRING" id="1526.SAMN02910262_01660"/>
<evidence type="ECO:0000313" key="3">
    <source>
        <dbReference type="Proteomes" id="UP000199820"/>
    </source>
</evidence>
<dbReference type="RefSeq" id="WP_074649138.1">
    <property type="nucleotide sequence ID" value="NZ_FOIL01000013.1"/>
</dbReference>
<dbReference type="eggNOG" id="ENOG5033A60">
    <property type="taxonomic scope" value="Bacteria"/>
</dbReference>
<dbReference type="OrthoDB" id="1823132at2"/>
<feature type="domain" description="DUF6472" evidence="1">
    <location>
        <begin position="3"/>
        <end position="56"/>
    </location>
</feature>
<proteinExistence type="predicted"/>
<sequence>MGTCETCAYYAYDEDEDDYFCEAQMDEDDYARILEGRYKQCPFYRNDDEYAVVRHQAFGR</sequence>
<dbReference type="EMBL" id="FOIL01000013">
    <property type="protein sequence ID" value="SET33089.1"/>
    <property type="molecule type" value="Genomic_DNA"/>
</dbReference>
<protein>
    <recommendedName>
        <fullName evidence="1">DUF6472 domain-containing protein</fullName>
    </recommendedName>
</protein>
<evidence type="ECO:0000259" key="1">
    <source>
        <dbReference type="Pfam" id="PF20076"/>
    </source>
</evidence>
<dbReference type="Proteomes" id="UP000199820">
    <property type="component" value="Unassembled WGS sequence"/>
</dbReference>
<reference evidence="2 3" key="1">
    <citation type="submission" date="2016-10" db="EMBL/GenBank/DDBJ databases">
        <authorList>
            <person name="de Groot N.N."/>
        </authorList>
    </citation>
    <scope>NUCLEOTIDE SEQUENCE [LARGE SCALE GENOMIC DNA]</scope>
    <source>
        <strain evidence="2 3">KH1P1</strain>
    </source>
</reference>
<dbReference type="Pfam" id="PF20076">
    <property type="entry name" value="DUF6472"/>
    <property type="match status" value="1"/>
</dbReference>